<protein>
    <submittedName>
        <fullName evidence="1">Uncharacterized protein</fullName>
    </submittedName>
</protein>
<reference evidence="1" key="1">
    <citation type="submission" date="2020-08" db="EMBL/GenBank/DDBJ databases">
        <title>Ramlibacter sp. GTP1 16S ribosomal RNA gene genome sequencing and assembly.</title>
        <authorList>
            <person name="Kang M."/>
        </authorList>
    </citation>
    <scope>NUCLEOTIDE SEQUENCE</scope>
    <source>
        <strain evidence="1">GTP1</strain>
    </source>
</reference>
<evidence type="ECO:0000313" key="2">
    <source>
        <dbReference type="Proteomes" id="UP000596827"/>
    </source>
</evidence>
<organism evidence="1 2">
    <name type="scientific">Ramlibacter albus</name>
    <dbReference type="NCBI Taxonomy" id="2079448"/>
    <lineage>
        <taxon>Bacteria</taxon>
        <taxon>Pseudomonadati</taxon>
        <taxon>Pseudomonadota</taxon>
        <taxon>Betaproteobacteria</taxon>
        <taxon>Burkholderiales</taxon>
        <taxon>Comamonadaceae</taxon>
        <taxon>Ramlibacter</taxon>
    </lineage>
</organism>
<evidence type="ECO:0000313" key="1">
    <source>
        <dbReference type="EMBL" id="MBC5767600.1"/>
    </source>
</evidence>
<dbReference type="RefSeq" id="WP_187084083.1">
    <property type="nucleotide sequence ID" value="NZ_JACORU010000011.1"/>
</dbReference>
<comment type="caution">
    <text evidence="1">The sequence shown here is derived from an EMBL/GenBank/DDBJ whole genome shotgun (WGS) entry which is preliminary data.</text>
</comment>
<sequence>MQAEARDARPFQLHLSLFEPHEINAWLEEECRRERRLEQRSKERPRRFWVRTDTATRNLFDSIDLALLHAPLGGPQDGNELNSELDPLGDEAAAAETLHSPDAASEEWSDGAVDQLHEAVLHYSLKALQARGNGAEKREILQWIFAPEPMVIQQLNAAGAVEEVALPQHLTPFSFERCCRICRLRSENLMDGLRPILDEMGLGNFFNELANGRNNPNYPSSCNVNGRTQDQDVPPARDLQPA</sequence>
<keyword evidence="2" id="KW-1185">Reference proteome</keyword>
<name>A0A923S4K5_9BURK</name>
<proteinExistence type="predicted"/>
<gene>
    <name evidence="1" type="ORF">H8R02_24255</name>
</gene>
<dbReference type="Proteomes" id="UP000596827">
    <property type="component" value="Unassembled WGS sequence"/>
</dbReference>
<dbReference type="AlphaFoldDB" id="A0A923S4K5"/>
<dbReference type="EMBL" id="JACORU010000011">
    <property type="protein sequence ID" value="MBC5767600.1"/>
    <property type="molecule type" value="Genomic_DNA"/>
</dbReference>
<accession>A0A923S4K5</accession>